<reference evidence="1" key="1">
    <citation type="submission" date="2014-12" db="EMBL/GenBank/DDBJ databases">
        <title>Insight into the proteome of Arion vulgaris.</title>
        <authorList>
            <person name="Aradska J."/>
            <person name="Bulat T."/>
            <person name="Smidak R."/>
            <person name="Sarate P."/>
            <person name="Gangsoo J."/>
            <person name="Sialana F."/>
            <person name="Bilban M."/>
            <person name="Lubec G."/>
        </authorList>
    </citation>
    <scope>NUCLEOTIDE SEQUENCE</scope>
    <source>
        <tissue evidence="1">Skin</tissue>
    </source>
</reference>
<dbReference type="AlphaFoldDB" id="A0A0B7A2Y8"/>
<organism evidence="1">
    <name type="scientific">Arion vulgaris</name>
    <dbReference type="NCBI Taxonomy" id="1028688"/>
    <lineage>
        <taxon>Eukaryota</taxon>
        <taxon>Metazoa</taxon>
        <taxon>Spiralia</taxon>
        <taxon>Lophotrochozoa</taxon>
        <taxon>Mollusca</taxon>
        <taxon>Gastropoda</taxon>
        <taxon>Heterobranchia</taxon>
        <taxon>Euthyneura</taxon>
        <taxon>Panpulmonata</taxon>
        <taxon>Eupulmonata</taxon>
        <taxon>Stylommatophora</taxon>
        <taxon>Helicina</taxon>
        <taxon>Arionoidea</taxon>
        <taxon>Arionidae</taxon>
        <taxon>Arion</taxon>
    </lineage>
</organism>
<feature type="non-terminal residue" evidence="1">
    <location>
        <position position="1"/>
    </location>
</feature>
<dbReference type="EMBL" id="HACG01028323">
    <property type="protein sequence ID" value="CEK75188.1"/>
    <property type="molecule type" value="Transcribed_RNA"/>
</dbReference>
<proteinExistence type="predicted"/>
<accession>A0A0B7A2Y8</accession>
<feature type="non-terminal residue" evidence="1">
    <location>
        <position position="68"/>
    </location>
</feature>
<sequence length="68" mass="7885">RNEFTNNYGTVALNFKSYGKINGCRLNYSLSSPPCNTFSSRQSQTKHLYEQPIEWISGTRLLHLWSTK</sequence>
<gene>
    <name evidence="1" type="primary">ORF94436</name>
</gene>
<protein>
    <submittedName>
        <fullName evidence="1">Uncharacterized protein</fullName>
    </submittedName>
</protein>
<evidence type="ECO:0000313" key="1">
    <source>
        <dbReference type="EMBL" id="CEK75188.1"/>
    </source>
</evidence>
<name>A0A0B7A2Y8_9EUPU</name>